<feature type="binding site" evidence="6">
    <location>
        <position position="265"/>
    </location>
    <ligand>
        <name>chlorophyll b</name>
        <dbReference type="ChEBI" id="CHEBI:61721"/>
        <label>5</label>
    </ligand>
</feature>
<evidence type="ECO:0000256" key="1">
    <source>
        <dbReference type="ARBA" id="ARBA00022494"/>
    </source>
</evidence>
<dbReference type="InterPro" id="IPR022796">
    <property type="entry name" value="Chloroa_b-bind"/>
</dbReference>
<dbReference type="Gene3D" id="1.10.3460.10">
    <property type="entry name" value="Chlorophyll a/b binding protein domain"/>
    <property type="match status" value="1"/>
</dbReference>
<evidence type="ECO:0000313" key="9">
    <source>
        <dbReference type="EMBL" id="KAK9785784.1"/>
    </source>
</evidence>
<evidence type="ECO:0000313" key="10">
    <source>
        <dbReference type="Proteomes" id="UP001465755"/>
    </source>
</evidence>
<keyword evidence="7" id="KW-0604">Photosystem II</keyword>
<evidence type="ECO:0000256" key="4">
    <source>
        <dbReference type="ARBA" id="ARBA00022640"/>
    </source>
</evidence>
<keyword evidence="7" id="KW-0793">Thylakoid</keyword>
<proteinExistence type="inferred from homology"/>
<reference evidence="9 10" key="1">
    <citation type="journal article" date="2024" name="Nat. Commun.">
        <title>Phylogenomics reveals the evolutionary origins of lichenization in chlorophyte algae.</title>
        <authorList>
            <person name="Puginier C."/>
            <person name="Libourel C."/>
            <person name="Otte J."/>
            <person name="Skaloud P."/>
            <person name="Haon M."/>
            <person name="Grisel S."/>
            <person name="Petersen M."/>
            <person name="Berrin J.G."/>
            <person name="Delaux P.M."/>
            <person name="Dal Grande F."/>
            <person name="Keller J."/>
        </authorList>
    </citation>
    <scope>NUCLEOTIDE SEQUENCE [LARGE SCALE GENOMIC DNA]</scope>
    <source>
        <strain evidence="9 10">SAG 2036</strain>
    </source>
</reference>
<dbReference type="GO" id="GO:0009535">
    <property type="term" value="C:chloroplast thylakoid membrane"/>
    <property type="evidence" value="ECO:0007669"/>
    <property type="project" value="UniProtKB-SubCell"/>
</dbReference>
<dbReference type="GO" id="GO:0009523">
    <property type="term" value="C:photosystem II"/>
    <property type="evidence" value="ECO:0007669"/>
    <property type="project" value="UniProtKB-KW"/>
</dbReference>
<evidence type="ECO:0000256" key="7">
    <source>
        <dbReference type="RuleBase" id="RU363080"/>
    </source>
</evidence>
<keyword evidence="2 7" id="KW-0150">Chloroplast</keyword>
<comment type="subcellular location">
    <subcellularLocation>
        <location evidence="7">Plastid</location>
        <location evidence="7">Chloroplast thylakoid membrane</location>
    </subcellularLocation>
</comment>
<keyword evidence="5 7" id="KW-0157">Chromophore</keyword>
<feature type="binding site" evidence="6">
    <location>
        <position position="134"/>
    </location>
    <ligand>
        <name>chlorophyll a</name>
        <dbReference type="ChEBI" id="CHEBI:58416"/>
        <label>1</label>
    </ligand>
</feature>
<dbReference type="EMBL" id="JALJOQ010000291">
    <property type="protein sequence ID" value="KAK9785784.1"/>
    <property type="molecule type" value="Genomic_DNA"/>
</dbReference>
<dbReference type="PANTHER" id="PTHR21649">
    <property type="entry name" value="CHLOROPHYLL A/B BINDING PROTEIN"/>
    <property type="match status" value="1"/>
</dbReference>
<keyword evidence="10" id="KW-1185">Reference proteome</keyword>
<protein>
    <recommendedName>
        <fullName evidence="7">Chlorophyll a-b binding protein, chloroplastic</fullName>
    </recommendedName>
</protein>
<keyword evidence="4 7" id="KW-0934">Plastid</keyword>
<feature type="binding site" description="axial binding residue" evidence="6">
    <location>
        <position position="227"/>
    </location>
    <ligand>
        <name>chlorophyll b</name>
        <dbReference type="ChEBI" id="CHEBI:61721"/>
        <label>1</label>
    </ligand>
    <ligandPart>
        <name>Mg</name>
        <dbReference type="ChEBI" id="CHEBI:25107"/>
    </ligandPart>
</feature>
<evidence type="ECO:0000256" key="8">
    <source>
        <dbReference type="SAM" id="MobiDB-lite"/>
    </source>
</evidence>
<dbReference type="GO" id="GO:0016168">
    <property type="term" value="F:chlorophyll binding"/>
    <property type="evidence" value="ECO:0007669"/>
    <property type="project" value="UniProtKB-KW"/>
</dbReference>
<feature type="compositionally biased region" description="Basic and acidic residues" evidence="8">
    <location>
        <begin position="36"/>
        <end position="72"/>
    </location>
</feature>
<dbReference type="GO" id="GO:0009522">
    <property type="term" value="C:photosystem I"/>
    <property type="evidence" value="ECO:0007669"/>
    <property type="project" value="UniProtKB-KW"/>
</dbReference>
<accession>A0AAW1NG41</accession>
<evidence type="ECO:0000256" key="5">
    <source>
        <dbReference type="ARBA" id="ARBA00022991"/>
    </source>
</evidence>
<evidence type="ECO:0000256" key="6">
    <source>
        <dbReference type="PIRSR" id="PIRSR601344-1"/>
    </source>
</evidence>
<keyword evidence="1 6" id="KW-0148">Chlorophyll</keyword>
<dbReference type="SUPFAM" id="SSF103511">
    <property type="entry name" value="Chlorophyll a-b binding protein"/>
    <property type="match status" value="1"/>
</dbReference>
<feature type="binding site" evidence="6">
    <location>
        <position position="260"/>
    </location>
    <ligand>
        <name>chlorophyll a</name>
        <dbReference type="ChEBI" id="CHEBI:58416"/>
        <label>1</label>
    </ligand>
</feature>
<dbReference type="InterPro" id="IPR001344">
    <property type="entry name" value="Chloro_AB-bd_pln"/>
</dbReference>
<feature type="region of interest" description="Disordered" evidence="8">
    <location>
        <begin position="13"/>
        <end position="75"/>
    </location>
</feature>
<evidence type="ECO:0000256" key="3">
    <source>
        <dbReference type="ARBA" id="ARBA00022531"/>
    </source>
</evidence>
<keyword evidence="7" id="KW-0603">Photosystem I</keyword>
<feature type="binding site" description="axial binding residue" evidence="6">
    <location>
        <position position="139"/>
    </location>
    <ligand>
        <name>chlorophyll b</name>
        <dbReference type="ChEBI" id="CHEBI:61721"/>
        <label>1</label>
    </ligand>
    <ligandPart>
        <name>Mg</name>
        <dbReference type="ChEBI" id="CHEBI:25107"/>
    </ligandPart>
</feature>
<feature type="binding site" evidence="6">
    <location>
        <position position="263"/>
    </location>
    <ligand>
        <name>chlorophyll a</name>
        <dbReference type="ChEBI" id="CHEBI:58416"/>
        <label>1</label>
    </ligand>
</feature>
<sequence>MTSKLLLNGIPAQQAPRLGFAGRPQSKPVLGQRVVVRAEDEKKSAPAKKEGGSEEKKSAPAKKESGGGKDKFVGQYKSGANRDKKQLFLASDQSLAYLDGSLPGDYGFDPLGLMDPEGAGDEGFISPPWLVYGEIYNGRWAMLGVVGCIFPELLAYLGVIPQGVDEMTWFRSGVFPPAGTRAYWADPYALFFMELWLFNIVELRRIRDYRSPGSMGKQFFLGLEKGLAGSGDPIYPGGLFNPLGLATNNEEGLKQYKIKEVKNGRLAMIAMLGFASQATLTNKGPLTNLLDHIADPTGNNILTSFGKLYGPLQ</sequence>
<evidence type="ECO:0000256" key="2">
    <source>
        <dbReference type="ARBA" id="ARBA00022528"/>
    </source>
</evidence>
<comment type="function">
    <text evidence="7">The light-harvesting complex (LHC) functions as a light receptor, it captures and delivers excitation energy to photosystems with which it is closely associated.</text>
</comment>
<dbReference type="Proteomes" id="UP001465755">
    <property type="component" value="Unassembled WGS sequence"/>
</dbReference>
<feature type="binding site" evidence="6">
    <location>
        <position position="259"/>
    </location>
    <ligand>
        <name>chlorophyll a</name>
        <dbReference type="ChEBI" id="CHEBI:58416"/>
        <label>1</label>
    </ligand>
</feature>
<comment type="similarity">
    <text evidence="7">Belongs to the light-harvesting chlorophyll a/b-binding (LHC) protein family.</text>
</comment>
<dbReference type="AlphaFoldDB" id="A0AAW1NG41"/>
<keyword evidence="3 7" id="KW-0602">Photosynthesis</keyword>
<gene>
    <name evidence="9" type="ORF">WJX73_009489</name>
</gene>
<feature type="binding site" evidence="6">
    <location>
        <position position="292"/>
    </location>
    <ligand>
        <name>chlorophyll a</name>
        <dbReference type="ChEBI" id="CHEBI:58416"/>
        <label>1</label>
    </ligand>
</feature>
<dbReference type="Pfam" id="PF00504">
    <property type="entry name" value="Chloroa_b-bind"/>
    <property type="match status" value="1"/>
</dbReference>
<feature type="binding site" evidence="6">
    <location>
        <position position="277"/>
    </location>
    <ligand>
        <name>chlorophyll a</name>
        <dbReference type="ChEBI" id="CHEBI:58416"/>
        <label>1</label>
    </ligand>
</feature>
<organism evidence="9 10">
    <name type="scientific">Symbiochloris irregularis</name>
    <dbReference type="NCBI Taxonomy" id="706552"/>
    <lineage>
        <taxon>Eukaryota</taxon>
        <taxon>Viridiplantae</taxon>
        <taxon>Chlorophyta</taxon>
        <taxon>core chlorophytes</taxon>
        <taxon>Trebouxiophyceae</taxon>
        <taxon>Trebouxiales</taxon>
        <taxon>Trebouxiaceae</taxon>
        <taxon>Symbiochloris</taxon>
    </lineage>
</organism>
<comment type="caution">
    <text evidence="9">The sequence shown here is derived from an EMBL/GenBank/DDBJ whole genome shotgun (WGS) entry which is preliminary data.</text>
</comment>
<dbReference type="GO" id="GO:0009765">
    <property type="term" value="P:photosynthesis, light harvesting"/>
    <property type="evidence" value="ECO:0007669"/>
    <property type="project" value="InterPro"/>
</dbReference>
<name>A0AAW1NG41_9CHLO</name>